<dbReference type="EMBL" id="SUNJ01003172">
    <property type="protein sequence ID" value="TPP65444.1"/>
    <property type="molecule type" value="Genomic_DNA"/>
</dbReference>
<keyword evidence="4" id="KW-1185">Reference proteome</keyword>
<feature type="compositionally biased region" description="Polar residues" evidence="1">
    <location>
        <begin position="150"/>
        <end position="165"/>
    </location>
</feature>
<feature type="compositionally biased region" description="Polar residues" evidence="1">
    <location>
        <begin position="124"/>
        <end position="139"/>
    </location>
</feature>
<comment type="caution">
    <text evidence="3">The sequence shown here is derived from an EMBL/GenBank/DDBJ whole genome shotgun (WGS) entry which is preliminary data.</text>
</comment>
<evidence type="ECO:0000313" key="4">
    <source>
        <dbReference type="Proteomes" id="UP000316759"/>
    </source>
</evidence>
<feature type="compositionally biased region" description="Low complexity" evidence="1">
    <location>
        <begin position="22"/>
        <end position="37"/>
    </location>
</feature>
<dbReference type="Gene3D" id="1.20.5.170">
    <property type="match status" value="1"/>
</dbReference>
<dbReference type="GO" id="GO:0003700">
    <property type="term" value="F:DNA-binding transcription factor activity"/>
    <property type="evidence" value="ECO:0007669"/>
    <property type="project" value="InterPro"/>
</dbReference>
<organism evidence="3 4">
    <name type="scientific">Fasciola gigantica</name>
    <name type="common">Giant liver fluke</name>
    <dbReference type="NCBI Taxonomy" id="46835"/>
    <lineage>
        <taxon>Eukaryota</taxon>
        <taxon>Metazoa</taxon>
        <taxon>Spiralia</taxon>
        <taxon>Lophotrochozoa</taxon>
        <taxon>Platyhelminthes</taxon>
        <taxon>Trematoda</taxon>
        <taxon>Digenea</taxon>
        <taxon>Plagiorchiida</taxon>
        <taxon>Echinostomata</taxon>
        <taxon>Echinostomatoidea</taxon>
        <taxon>Fasciolidae</taxon>
        <taxon>Fasciola</taxon>
    </lineage>
</organism>
<dbReference type="InterPro" id="IPR046347">
    <property type="entry name" value="bZIP_sf"/>
</dbReference>
<dbReference type="AlphaFoldDB" id="A0A504YVG7"/>
<feature type="region of interest" description="Disordered" evidence="1">
    <location>
        <begin position="124"/>
        <end position="186"/>
    </location>
</feature>
<feature type="compositionally biased region" description="Low complexity" evidence="1">
    <location>
        <begin position="46"/>
        <end position="61"/>
    </location>
</feature>
<evidence type="ECO:0000313" key="3">
    <source>
        <dbReference type="EMBL" id="TPP65444.1"/>
    </source>
</evidence>
<evidence type="ECO:0000256" key="1">
    <source>
        <dbReference type="SAM" id="MobiDB-lite"/>
    </source>
</evidence>
<protein>
    <recommendedName>
        <fullName evidence="2">BZIP domain-containing protein</fullName>
    </recommendedName>
</protein>
<feature type="compositionally biased region" description="Basic and acidic residues" evidence="1">
    <location>
        <begin position="166"/>
        <end position="179"/>
    </location>
</feature>
<dbReference type="SUPFAM" id="SSF57959">
    <property type="entry name" value="Leucine zipper domain"/>
    <property type="match status" value="1"/>
</dbReference>
<feature type="region of interest" description="Disordered" evidence="1">
    <location>
        <begin position="1"/>
        <end position="64"/>
    </location>
</feature>
<proteinExistence type="predicted"/>
<gene>
    <name evidence="3" type="ORF">FGIG_10331</name>
</gene>
<feature type="domain" description="BZIP" evidence="2">
    <location>
        <begin position="164"/>
        <end position="224"/>
    </location>
</feature>
<dbReference type="InterPro" id="IPR004827">
    <property type="entry name" value="bZIP"/>
</dbReference>
<dbReference type="OrthoDB" id="6287778at2759"/>
<dbReference type="PROSITE" id="PS50217">
    <property type="entry name" value="BZIP"/>
    <property type="match status" value="1"/>
</dbReference>
<dbReference type="STRING" id="46835.A0A504YVG7"/>
<dbReference type="Proteomes" id="UP000316759">
    <property type="component" value="Unassembled WGS sequence"/>
</dbReference>
<dbReference type="SMART" id="SM00338">
    <property type="entry name" value="BRLZ"/>
    <property type="match status" value="1"/>
</dbReference>
<evidence type="ECO:0000259" key="2">
    <source>
        <dbReference type="PROSITE" id="PS50217"/>
    </source>
</evidence>
<accession>A0A504YVG7</accession>
<sequence length="239" mass="25936">MGEQSGYTPGSVDSQAVLNVAHPSSSSTYSHQASHLSLIPSETHHVSSSSASQGNSVSVPSASHPTEHASIELASSITSALLACEQASSFDLPELQDAFMRFFEEGEVSDELDNYFTKVLESVSTQNPHPARSASATESTHIRSPPSRASGLSSTGTNTSDVNQQKLRERRERNNEASRRSRAANKARFQSLIRSIQRLETENLQLTIWLQEVQKAIQEAKDVLLGAGNEEDSTQPKSQ</sequence>
<reference evidence="3 4" key="1">
    <citation type="submission" date="2019-04" db="EMBL/GenBank/DDBJ databases">
        <title>Annotation for the trematode Fasciola gigantica.</title>
        <authorList>
            <person name="Choi Y.-J."/>
        </authorList>
    </citation>
    <scope>NUCLEOTIDE SEQUENCE [LARGE SCALE GENOMIC DNA]</scope>
    <source>
        <strain evidence="3">Uganda_cow_1</strain>
    </source>
</reference>
<name>A0A504YVG7_FASGI</name>
<dbReference type="Pfam" id="PF07716">
    <property type="entry name" value="bZIP_2"/>
    <property type="match status" value="1"/>
</dbReference>
<feature type="compositionally biased region" description="Polar residues" evidence="1">
    <location>
        <begin position="1"/>
        <end position="17"/>
    </location>
</feature>
<dbReference type="CDD" id="cd14686">
    <property type="entry name" value="bZIP"/>
    <property type="match status" value="1"/>
</dbReference>